<comment type="catalytic activity">
    <reaction evidence="1">
        <text>Hydrolyzes free adenine bases from 7,8-dihydro-8-oxoguanine:adenine mismatched double-stranded DNA, leaving an apurinic site.</text>
        <dbReference type="EC" id="3.2.2.31"/>
    </reaction>
</comment>
<dbReference type="InterPro" id="IPR011257">
    <property type="entry name" value="DNA_glycosylase"/>
</dbReference>
<evidence type="ECO:0000256" key="13">
    <source>
        <dbReference type="ARBA" id="ARBA00023204"/>
    </source>
</evidence>
<dbReference type="Pfam" id="PF14815">
    <property type="entry name" value="NUDIX_4"/>
    <property type="match status" value="1"/>
</dbReference>
<comment type="function">
    <text evidence="3">Adenine glycosylase active on G-A mispairs. MutY also corrects error-prone DNA synthesis past GO lesions which are due to the oxidatively damaged form of guanine: 7,8-dihydro-8-oxoguanine (8-oxo-dGTP).</text>
</comment>
<dbReference type="Pfam" id="PF10576">
    <property type="entry name" value="EndIII_4Fe-2S"/>
    <property type="match status" value="1"/>
</dbReference>
<dbReference type="InterPro" id="IPR004035">
    <property type="entry name" value="Endouclease-III_FeS-bd_BS"/>
</dbReference>
<evidence type="ECO:0000256" key="7">
    <source>
        <dbReference type="ARBA" id="ARBA00022485"/>
    </source>
</evidence>
<dbReference type="EMBL" id="ADVL01000753">
    <property type="protein sequence ID" value="EFH09660.1"/>
    <property type="molecule type" value="Genomic_DNA"/>
</dbReference>
<dbReference type="GO" id="GO:0000701">
    <property type="term" value="F:purine-specific mismatch base pair DNA N-glycosylase activity"/>
    <property type="evidence" value="ECO:0007669"/>
    <property type="project" value="UniProtKB-EC"/>
</dbReference>
<dbReference type="SMART" id="SM00478">
    <property type="entry name" value="ENDO3c"/>
    <property type="match status" value="1"/>
</dbReference>
<dbReference type="GO" id="GO:0051539">
    <property type="term" value="F:4 iron, 4 sulfur cluster binding"/>
    <property type="evidence" value="ECO:0007669"/>
    <property type="project" value="UniProtKB-KW"/>
</dbReference>
<dbReference type="SUPFAM" id="SSF55811">
    <property type="entry name" value="Nudix"/>
    <property type="match status" value="1"/>
</dbReference>
<evidence type="ECO:0000313" key="18">
    <source>
        <dbReference type="Proteomes" id="UP000005324"/>
    </source>
</evidence>
<reference evidence="17 18" key="1">
    <citation type="submission" date="2010-04" db="EMBL/GenBank/DDBJ databases">
        <authorList>
            <person name="Qin X."/>
            <person name="Bachman B."/>
            <person name="Battles P."/>
            <person name="Bell A."/>
            <person name="Bess C."/>
            <person name="Bickham C."/>
            <person name="Chaboub L."/>
            <person name="Chen D."/>
            <person name="Coyle M."/>
            <person name="Deiros D.R."/>
            <person name="Dinh H."/>
            <person name="Forbes L."/>
            <person name="Fowler G."/>
            <person name="Francisco L."/>
            <person name="Fu Q."/>
            <person name="Gubbala S."/>
            <person name="Hale W."/>
            <person name="Han Y."/>
            <person name="Hemphill L."/>
            <person name="Highlander S.K."/>
            <person name="Hirani K."/>
            <person name="Hogues M."/>
            <person name="Jackson L."/>
            <person name="Jakkamsetti A."/>
            <person name="Javaid M."/>
            <person name="Jiang H."/>
            <person name="Korchina V."/>
            <person name="Kovar C."/>
            <person name="Lara F."/>
            <person name="Lee S."/>
            <person name="Mata R."/>
            <person name="Mathew T."/>
            <person name="Moen C."/>
            <person name="Morales K."/>
            <person name="Munidasa M."/>
            <person name="Nazareth L."/>
            <person name="Ngo R."/>
            <person name="Nguyen L."/>
            <person name="Okwuonu G."/>
            <person name="Ongeri F."/>
            <person name="Patil S."/>
            <person name="Petrosino J."/>
            <person name="Pham C."/>
            <person name="Pham P."/>
            <person name="Pu L.-L."/>
            <person name="Puazo M."/>
            <person name="Raj R."/>
            <person name="Reid J."/>
            <person name="Rouhana J."/>
            <person name="Saada N."/>
            <person name="Shang Y."/>
            <person name="Simmons D."/>
            <person name="Thornton R."/>
            <person name="Warren J."/>
            <person name="Weissenberger G."/>
            <person name="Zhang J."/>
            <person name="Zhang L."/>
            <person name="Zhou C."/>
            <person name="Zhu D."/>
            <person name="Muzny D."/>
            <person name="Worley K."/>
            <person name="Gibbs R."/>
        </authorList>
    </citation>
    <scope>NUCLEOTIDE SEQUENCE [LARGE SCALE GENOMIC DNA]</scope>
    <source>
        <strain evidence="17 18">ATCC 49957</strain>
    </source>
</reference>
<organism evidence="17 18">
    <name type="scientific">Pseudoroseomonas cervicalis ATCC 49957</name>
    <dbReference type="NCBI Taxonomy" id="525371"/>
    <lineage>
        <taxon>Bacteria</taxon>
        <taxon>Pseudomonadati</taxon>
        <taxon>Pseudomonadota</taxon>
        <taxon>Alphaproteobacteria</taxon>
        <taxon>Acetobacterales</taxon>
        <taxon>Roseomonadaceae</taxon>
        <taxon>Roseomonas</taxon>
    </lineage>
</organism>
<dbReference type="InterPro" id="IPR004036">
    <property type="entry name" value="Endonuclease-III-like_CS2"/>
</dbReference>
<dbReference type="EC" id="3.2.2.31" evidence="5"/>
<keyword evidence="7" id="KW-0004">4Fe-4S</keyword>
<dbReference type="GO" id="GO:0006284">
    <property type="term" value="P:base-excision repair"/>
    <property type="evidence" value="ECO:0007669"/>
    <property type="project" value="InterPro"/>
</dbReference>
<dbReference type="InterPro" id="IPR029119">
    <property type="entry name" value="MutY_C"/>
</dbReference>
<dbReference type="InterPro" id="IPR003651">
    <property type="entry name" value="Endonuclease3_FeS-loop_motif"/>
</dbReference>
<gene>
    <name evidence="17" type="primary">mutY</name>
    <name evidence="17" type="ORF">HMPREF0731_4123</name>
</gene>
<evidence type="ECO:0000256" key="1">
    <source>
        <dbReference type="ARBA" id="ARBA00000843"/>
    </source>
</evidence>
<dbReference type="InterPro" id="IPR044298">
    <property type="entry name" value="MIG/MutY"/>
</dbReference>
<comment type="caution">
    <text evidence="17">The sequence shown here is derived from an EMBL/GenBank/DDBJ whole genome shotgun (WGS) entry which is preliminary data.</text>
</comment>
<evidence type="ECO:0000256" key="9">
    <source>
        <dbReference type="ARBA" id="ARBA00022763"/>
    </source>
</evidence>
<comment type="similarity">
    <text evidence="4">Belongs to the Nth/MutY family.</text>
</comment>
<dbReference type="InterPro" id="IPR000445">
    <property type="entry name" value="HhH_motif"/>
</dbReference>
<dbReference type="PANTHER" id="PTHR42944">
    <property type="entry name" value="ADENINE DNA GLYCOSYLASE"/>
    <property type="match status" value="1"/>
</dbReference>
<evidence type="ECO:0000256" key="4">
    <source>
        <dbReference type="ARBA" id="ARBA00008343"/>
    </source>
</evidence>
<dbReference type="InterPro" id="IPR015797">
    <property type="entry name" value="NUDIX_hydrolase-like_dom_sf"/>
</dbReference>
<evidence type="ECO:0000259" key="16">
    <source>
        <dbReference type="SMART" id="SM00478"/>
    </source>
</evidence>
<evidence type="ECO:0000256" key="6">
    <source>
        <dbReference type="ARBA" id="ARBA00022023"/>
    </source>
</evidence>
<dbReference type="PANTHER" id="PTHR42944:SF1">
    <property type="entry name" value="ADENINE DNA GLYCOSYLASE"/>
    <property type="match status" value="1"/>
</dbReference>
<dbReference type="GO" id="GO:0032357">
    <property type="term" value="F:oxidized purine DNA binding"/>
    <property type="evidence" value="ECO:0007669"/>
    <property type="project" value="TreeGrafter"/>
</dbReference>
<evidence type="ECO:0000256" key="10">
    <source>
        <dbReference type="ARBA" id="ARBA00022801"/>
    </source>
</evidence>
<dbReference type="InterPro" id="IPR023170">
    <property type="entry name" value="HhH_base_excis_C"/>
</dbReference>
<evidence type="ECO:0000256" key="12">
    <source>
        <dbReference type="ARBA" id="ARBA00023014"/>
    </source>
</evidence>
<dbReference type="CDD" id="cd00056">
    <property type="entry name" value="ENDO3c"/>
    <property type="match status" value="1"/>
</dbReference>
<dbReference type="Pfam" id="PF00730">
    <property type="entry name" value="HhH-GPD"/>
    <property type="match status" value="1"/>
</dbReference>
<evidence type="ECO:0000256" key="5">
    <source>
        <dbReference type="ARBA" id="ARBA00012045"/>
    </source>
</evidence>
<keyword evidence="12" id="KW-0411">Iron-sulfur</keyword>
<dbReference type="Gene3D" id="3.90.79.10">
    <property type="entry name" value="Nucleoside Triphosphate Pyrophosphohydrolase"/>
    <property type="match status" value="1"/>
</dbReference>
<keyword evidence="14 17" id="KW-0326">Glycosidase</keyword>
<evidence type="ECO:0000256" key="15">
    <source>
        <dbReference type="SAM" id="MobiDB-lite"/>
    </source>
</evidence>
<evidence type="ECO:0000256" key="11">
    <source>
        <dbReference type="ARBA" id="ARBA00023004"/>
    </source>
</evidence>
<comment type="cofactor">
    <cofactor evidence="2">
        <name>[4Fe-4S] cluster</name>
        <dbReference type="ChEBI" id="CHEBI:49883"/>
    </cofactor>
</comment>
<dbReference type="PROSITE" id="PS01155">
    <property type="entry name" value="ENDONUCLEASE_III_2"/>
    <property type="match status" value="1"/>
</dbReference>
<feature type="domain" description="HhH-GPD" evidence="16">
    <location>
        <begin position="54"/>
        <end position="205"/>
    </location>
</feature>
<dbReference type="GO" id="GO:0046872">
    <property type="term" value="F:metal ion binding"/>
    <property type="evidence" value="ECO:0007669"/>
    <property type="project" value="UniProtKB-KW"/>
</dbReference>
<evidence type="ECO:0000256" key="3">
    <source>
        <dbReference type="ARBA" id="ARBA00002933"/>
    </source>
</evidence>
<keyword evidence="13" id="KW-0234">DNA repair</keyword>
<dbReference type="AlphaFoldDB" id="D5RSR1"/>
<accession>D5RSR1</accession>
<dbReference type="SUPFAM" id="SSF48150">
    <property type="entry name" value="DNA-glycosylase"/>
    <property type="match status" value="1"/>
</dbReference>
<proteinExistence type="inferred from homology"/>
<keyword evidence="8" id="KW-0479">Metal-binding</keyword>
<evidence type="ECO:0000256" key="14">
    <source>
        <dbReference type="ARBA" id="ARBA00023295"/>
    </source>
</evidence>
<protein>
    <recommendedName>
        <fullName evidence="6">Adenine DNA glycosylase</fullName>
        <ecNumber evidence="5">3.2.2.31</ecNumber>
    </recommendedName>
</protein>
<evidence type="ECO:0000313" key="17">
    <source>
        <dbReference type="EMBL" id="EFH09660.1"/>
    </source>
</evidence>
<dbReference type="GO" id="GO:0035485">
    <property type="term" value="F:adenine/guanine mispair binding"/>
    <property type="evidence" value="ECO:0007669"/>
    <property type="project" value="TreeGrafter"/>
</dbReference>
<sequence>MIRGALRPLSAPVLAPAPLPRAQALLEWYDRHRRALPWREAARDPYRIWLSEVMLQQTTVAAVTPRWRRFLDRFPSVEALAAAPWAEVAEEWAGLGYYARARNLHACAQAVAARGGFPDTVEGLRALPGIGAYTAASVAAIAFGRAVVPLDGNVERVTARIAAVEEELPGARPRLAALAQGWMGQEEAAARPADFVQALFDLGATICTPRSPACALCPWRGACLGQRQGIAQSLPRKAPKRARPVKQGVHFLLTDAGGRLLLRRRPPSGLLGGMLGLPGTPWREEAWSEEDALAHAPALLPWRRLPGEARHGFTHFELRMALYTASAPPGLNAEGEWLAPEAAAAALPGAMQRLLALAEGAGAMASPARDAPARGAAKTPTPGRPA</sequence>
<keyword evidence="10 17" id="KW-0378">Hydrolase</keyword>
<dbReference type="PROSITE" id="PS00764">
    <property type="entry name" value="ENDONUCLEASE_III_1"/>
    <property type="match status" value="1"/>
</dbReference>
<dbReference type="Pfam" id="PF00633">
    <property type="entry name" value="HHH"/>
    <property type="match status" value="1"/>
</dbReference>
<keyword evidence="11" id="KW-0408">Iron</keyword>
<dbReference type="InterPro" id="IPR003265">
    <property type="entry name" value="HhH-GPD_domain"/>
</dbReference>
<feature type="region of interest" description="Disordered" evidence="15">
    <location>
        <begin position="362"/>
        <end position="386"/>
    </location>
</feature>
<keyword evidence="9" id="KW-0227">DNA damage</keyword>
<dbReference type="GO" id="GO:0034039">
    <property type="term" value="F:8-oxo-7,8-dihydroguanine DNA N-glycosylase activity"/>
    <property type="evidence" value="ECO:0007669"/>
    <property type="project" value="TreeGrafter"/>
</dbReference>
<evidence type="ECO:0000256" key="8">
    <source>
        <dbReference type="ARBA" id="ARBA00022723"/>
    </source>
</evidence>
<dbReference type="Gene3D" id="1.10.340.30">
    <property type="entry name" value="Hypothetical protein, domain 2"/>
    <property type="match status" value="1"/>
</dbReference>
<evidence type="ECO:0000256" key="2">
    <source>
        <dbReference type="ARBA" id="ARBA00001966"/>
    </source>
</evidence>
<dbReference type="Proteomes" id="UP000005324">
    <property type="component" value="Unassembled WGS sequence"/>
</dbReference>
<name>D5RSR1_9PROT</name>
<dbReference type="HOGENOM" id="CLU_012862_0_2_5"/>
<dbReference type="GO" id="GO:0006298">
    <property type="term" value="P:mismatch repair"/>
    <property type="evidence" value="ECO:0007669"/>
    <property type="project" value="TreeGrafter"/>
</dbReference>
<keyword evidence="18" id="KW-1185">Reference proteome</keyword>
<dbReference type="Gene3D" id="1.10.1670.10">
    <property type="entry name" value="Helix-hairpin-Helix base-excision DNA repair enzymes (C-terminal)"/>
    <property type="match status" value="1"/>
</dbReference>